<keyword evidence="2" id="KW-1185">Reference proteome</keyword>
<dbReference type="STRING" id="1884432.SAMN05518683_10374"/>
<name>A0A1I5NCY9_9BACI</name>
<dbReference type="Proteomes" id="UP000198892">
    <property type="component" value="Unassembled WGS sequence"/>
</dbReference>
<reference evidence="2" key="1">
    <citation type="submission" date="2016-10" db="EMBL/GenBank/DDBJ databases">
        <authorList>
            <person name="Varghese N."/>
            <person name="Submissions S."/>
        </authorList>
    </citation>
    <scope>NUCLEOTIDE SEQUENCE [LARGE SCALE GENOMIC DNA]</scope>
    <source>
        <strain evidence="2">S7</strain>
    </source>
</reference>
<gene>
    <name evidence="1" type="ORF">SAMN05518683_10374</name>
</gene>
<evidence type="ECO:0000313" key="2">
    <source>
        <dbReference type="Proteomes" id="UP000198892"/>
    </source>
</evidence>
<protein>
    <submittedName>
        <fullName evidence="1">Uncharacterized protein</fullName>
    </submittedName>
</protein>
<organism evidence="1 2">
    <name type="scientific">Salibacterium halotolerans</name>
    <dbReference type="NCBI Taxonomy" id="1884432"/>
    <lineage>
        <taxon>Bacteria</taxon>
        <taxon>Bacillati</taxon>
        <taxon>Bacillota</taxon>
        <taxon>Bacilli</taxon>
        <taxon>Bacillales</taxon>
        <taxon>Bacillaceae</taxon>
    </lineage>
</organism>
<proteinExistence type="predicted"/>
<dbReference type="OrthoDB" id="2022131at2"/>
<accession>A0A1I5NCY9</accession>
<evidence type="ECO:0000313" key="1">
    <source>
        <dbReference type="EMBL" id="SFP19256.1"/>
    </source>
</evidence>
<dbReference type="RefSeq" id="WP_093335233.1">
    <property type="nucleotide sequence ID" value="NZ_FOXD01000003.1"/>
</dbReference>
<sequence>MAYHPIQDPKKYNQQLRQIETTDDVHPDVVNPLFKQLINNDAYLKEEIEALDHFRLVSATYDSEDDALIVTIGGGRANFLGVMDVREEDEIRLSSPSINTDYYISLLTGGGTSLTAGEEVDNPDSILIHKISTGDPVSNITTEDRRGGLSGAAAQMVKKQFDAHSSEDTTDAHLATNIGFSDSNFSAVNVAEALQELGEIEEEGSNQNGEYIRYKNGIQICHAFGRCYFYEDRGSPIVFDRITASGHVDATWTYPASFADIFASPSFYVRGLMTSYTGFRTGYDAIHTGYIMNFSPKVNNAGISIGNQNVTFYDDRETGEYVGIRLYALLIGRWK</sequence>
<dbReference type="AlphaFoldDB" id="A0A1I5NCY9"/>
<dbReference type="EMBL" id="FOXD01000003">
    <property type="protein sequence ID" value="SFP19256.1"/>
    <property type="molecule type" value="Genomic_DNA"/>
</dbReference>